<comment type="caution">
    <text evidence="12">The sequence shown here is derived from an EMBL/GenBank/DDBJ whole genome shotgun (WGS) entry which is preliminary data.</text>
</comment>
<dbReference type="CDD" id="cd03230">
    <property type="entry name" value="ABC_DR_subfamily_A"/>
    <property type="match status" value="1"/>
</dbReference>
<feature type="transmembrane region" description="Helical" evidence="9">
    <location>
        <begin position="722"/>
        <end position="746"/>
    </location>
</feature>
<organism evidence="12 13">
    <name type="scientific">Blastochloris sulfoviridis</name>
    <dbReference type="NCBI Taxonomy" id="50712"/>
    <lineage>
        <taxon>Bacteria</taxon>
        <taxon>Pseudomonadati</taxon>
        <taxon>Pseudomonadota</taxon>
        <taxon>Alphaproteobacteria</taxon>
        <taxon>Hyphomicrobiales</taxon>
        <taxon>Blastochloridaceae</taxon>
        <taxon>Blastochloris</taxon>
    </lineage>
</organism>
<dbReference type="EMBL" id="VWPL01000009">
    <property type="protein sequence ID" value="KAA5602103.1"/>
    <property type="molecule type" value="Genomic_DNA"/>
</dbReference>
<dbReference type="OrthoDB" id="9805029at2"/>
<evidence type="ECO:0000259" key="10">
    <source>
        <dbReference type="PROSITE" id="PS50893"/>
    </source>
</evidence>
<evidence type="ECO:0000256" key="3">
    <source>
        <dbReference type="ARBA" id="ARBA00022692"/>
    </source>
</evidence>
<dbReference type="NCBIfam" id="NF033858">
    <property type="entry name" value="ABC2_perm_RbbA"/>
    <property type="match status" value="1"/>
</dbReference>
<evidence type="ECO:0000259" key="11">
    <source>
        <dbReference type="PROSITE" id="PS51012"/>
    </source>
</evidence>
<dbReference type="InterPro" id="IPR013525">
    <property type="entry name" value="ABC2_TM"/>
</dbReference>
<feature type="region of interest" description="Disordered" evidence="8">
    <location>
        <begin position="514"/>
        <end position="541"/>
    </location>
</feature>
<dbReference type="InterPro" id="IPR027417">
    <property type="entry name" value="P-loop_NTPase"/>
</dbReference>
<evidence type="ECO:0000256" key="9">
    <source>
        <dbReference type="SAM" id="Phobius"/>
    </source>
</evidence>
<dbReference type="InterPro" id="IPR017871">
    <property type="entry name" value="ABC_transporter-like_CS"/>
</dbReference>
<dbReference type="Gene3D" id="3.40.1710.10">
    <property type="entry name" value="abc type-2 transporter like domain"/>
    <property type="match status" value="1"/>
</dbReference>
<keyword evidence="4" id="KW-0547">Nucleotide-binding</keyword>
<dbReference type="PROSITE" id="PS51012">
    <property type="entry name" value="ABC_TM2"/>
    <property type="match status" value="1"/>
</dbReference>
<feature type="domain" description="ABC transmembrane type-2" evidence="11">
    <location>
        <begin position="687"/>
        <end position="917"/>
    </location>
</feature>
<dbReference type="GO" id="GO:0140359">
    <property type="term" value="F:ABC-type transporter activity"/>
    <property type="evidence" value="ECO:0007669"/>
    <property type="project" value="InterPro"/>
</dbReference>
<reference evidence="12 13" key="1">
    <citation type="submission" date="2019-09" db="EMBL/GenBank/DDBJ databases">
        <title>Draft Whole-Genome sequence of Blastochloris sulfoviridis DSM 729.</title>
        <authorList>
            <person name="Meyer T.E."/>
            <person name="Kyndt J.A."/>
        </authorList>
    </citation>
    <scope>NUCLEOTIDE SEQUENCE [LARGE SCALE GENOMIC DNA]</scope>
    <source>
        <strain evidence="12 13">DSM 729</strain>
    </source>
</reference>
<dbReference type="Pfam" id="PF12698">
    <property type="entry name" value="ABC2_membrane_3"/>
    <property type="match status" value="1"/>
</dbReference>
<evidence type="ECO:0000256" key="8">
    <source>
        <dbReference type="SAM" id="MobiDB-lite"/>
    </source>
</evidence>
<feature type="transmembrane region" description="Helical" evidence="9">
    <location>
        <begin position="777"/>
        <end position="797"/>
    </location>
</feature>
<dbReference type="SUPFAM" id="SSF52540">
    <property type="entry name" value="P-loop containing nucleoside triphosphate hydrolases"/>
    <property type="match status" value="2"/>
</dbReference>
<feature type="transmembrane region" description="Helical" evidence="9">
    <location>
        <begin position="569"/>
        <end position="587"/>
    </location>
</feature>
<evidence type="ECO:0000256" key="2">
    <source>
        <dbReference type="ARBA" id="ARBA00005417"/>
    </source>
</evidence>
<feature type="transmembrane region" description="Helical" evidence="9">
    <location>
        <begin position="832"/>
        <end position="854"/>
    </location>
</feature>
<dbReference type="Proteomes" id="UP000323886">
    <property type="component" value="Unassembled WGS sequence"/>
</dbReference>
<dbReference type="InterPro" id="IPR047651">
    <property type="entry name" value="ABC2_perm_RbbA"/>
</dbReference>
<dbReference type="AlphaFoldDB" id="A0A5M6I1T9"/>
<gene>
    <name evidence="12" type="ORF">F1193_06960</name>
</gene>
<feature type="compositionally biased region" description="Pro residues" evidence="8">
    <location>
        <begin position="528"/>
        <end position="537"/>
    </location>
</feature>
<dbReference type="RefSeq" id="WP_150096961.1">
    <property type="nucleotide sequence ID" value="NZ_VWPL01000009.1"/>
</dbReference>
<accession>A0A5M6I1T9</accession>
<keyword evidence="5" id="KW-0067">ATP-binding</keyword>
<comment type="similarity">
    <text evidence="2">Belongs to the ABC transporter superfamily.</text>
</comment>
<keyword evidence="6 9" id="KW-1133">Transmembrane helix</keyword>
<dbReference type="GO" id="GO:0005524">
    <property type="term" value="F:ATP binding"/>
    <property type="evidence" value="ECO:0007669"/>
    <property type="project" value="UniProtKB-KW"/>
</dbReference>
<name>A0A5M6I1T9_9HYPH</name>
<dbReference type="InterPro" id="IPR047817">
    <property type="entry name" value="ABC2_TM_bact-type"/>
</dbReference>
<feature type="transmembrane region" description="Helical" evidence="9">
    <location>
        <begin position="752"/>
        <end position="770"/>
    </location>
</feature>
<dbReference type="InterPro" id="IPR003439">
    <property type="entry name" value="ABC_transporter-like_ATP-bd"/>
</dbReference>
<dbReference type="GO" id="GO:0016020">
    <property type="term" value="C:membrane"/>
    <property type="evidence" value="ECO:0007669"/>
    <property type="project" value="UniProtKB-SubCell"/>
</dbReference>
<dbReference type="PANTHER" id="PTHR43038:SF4">
    <property type="entry name" value="RIBOSOME-ASSOCIATED ATPASE"/>
    <property type="match status" value="1"/>
</dbReference>
<dbReference type="Gene3D" id="3.40.50.300">
    <property type="entry name" value="P-loop containing nucleotide triphosphate hydrolases"/>
    <property type="match status" value="2"/>
</dbReference>
<feature type="domain" description="ABC transporter" evidence="10">
    <location>
        <begin position="271"/>
        <end position="501"/>
    </location>
</feature>
<feature type="domain" description="ABC transporter" evidence="10">
    <location>
        <begin position="7"/>
        <end position="242"/>
    </location>
</feature>
<keyword evidence="13" id="KW-1185">Reference proteome</keyword>
<evidence type="ECO:0000256" key="1">
    <source>
        <dbReference type="ARBA" id="ARBA00004141"/>
    </source>
</evidence>
<dbReference type="PROSITE" id="PS00211">
    <property type="entry name" value="ABC_TRANSPORTER_1"/>
    <property type="match status" value="1"/>
</dbReference>
<evidence type="ECO:0000256" key="7">
    <source>
        <dbReference type="ARBA" id="ARBA00023136"/>
    </source>
</evidence>
<proteinExistence type="inferred from homology"/>
<dbReference type="GO" id="GO:0016887">
    <property type="term" value="F:ATP hydrolysis activity"/>
    <property type="evidence" value="ECO:0007669"/>
    <property type="project" value="InterPro"/>
</dbReference>
<dbReference type="PANTHER" id="PTHR43038">
    <property type="entry name" value="ATP-BINDING CASSETTE, SUB-FAMILY H, MEMBER 1"/>
    <property type="match status" value="1"/>
</dbReference>
<dbReference type="Pfam" id="PF00005">
    <property type="entry name" value="ABC_tran"/>
    <property type="match status" value="2"/>
</dbReference>
<evidence type="ECO:0000313" key="13">
    <source>
        <dbReference type="Proteomes" id="UP000323886"/>
    </source>
</evidence>
<dbReference type="PROSITE" id="PS50893">
    <property type="entry name" value="ABC_TRANSPORTER_2"/>
    <property type="match status" value="2"/>
</dbReference>
<dbReference type="SMART" id="SM00382">
    <property type="entry name" value="AAA"/>
    <property type="match status" value="2"/>
</dbReference>
<sequence length="919" mass="99324">MSRDPIVRIEALSHRFGGKAALIDATLDLPAGSTTAVVGPDGVGKSTLLSLISGTRKIQTGSVTVLGGDMREARHRNTVAPRIAYMLQGLGKNLYPTLSVVENIDFFGRLHGQGAAERSSRIGRLLEATGLAPFPDRAAGKLSGGMKQKLSLCCALIHDPDLLILDEPTTGVDPLSRRQFWALIDQLRAERPGMTVLVATAYMEEAARFERLIAIDEGRILASEPTADVLARTGAATLEAAYVALQRPERRGQSGDLVIPPRTHHDGAPAIIAEHLTRRFGDFVAVDDVSFRIERGEIFGFLGSNGCGKTTTMKMLTGLLSVSEGRAELLGKPVDAGDIATRMRVGYMSQSFSLYEELSVRANLDLHAKLYRLPKAEASARIADALARFDLAGFADDLPASLPLGIRQRLQLAAACLHQPEVLILDEPTSGVDPAARDLFWRLLIELARRDGVTIFVSTHFMNEAERCDRISLMHAGKVLAVGPPAELTQAKGAPSLEEAFIAYLTEASGESIGHAEGAQDSSADSPADPPVDPLPEPRARGPLAVSMGRIWAFARREAVELLRDRVRLAFGLIGPLILMLTFGYGISFDVEKLPFAVLDRDQSIESRAFLEAFSGSRYFRERPPLRDQAEIDARMRAGELRLAITIPPGFGRDLLNNRRPEVGFWLDGANAFRAETTRGYINGVVLAYAEDLARRTAGAVPDLTAIELRPRFRYNQDFRSVYAIAPGIIMMLLAMIPAMMTALGVVREREIGSIANLYASPATVGEFLIGKQLPYLALGFVSFLLLIVLVVVHFGVPVRGSVLALLGGGLLYIAATTAFGLFVSSFVKSQIAAMLVTAVLCNTIAINFSGLLYPTSTLTGSAKLFSIGFPAAWFQQISLGTFTKGLPASAFVLDLVVLGLFAIGFLMAARLFLKKQET</sequence>
<evidence type="ECO:0000313" key="12">
    <source>
        <dbReference type="EMBL" id="KAA5602103.1"/>
    </source>
</evidence>
<protein>
    <submittedName>
        <fullName evidence="12">Ribosome-associated ATPase/putative transporter RbbA</fullName>
    </submittedName>
</protein>
<keyword evidence="7 9" id="KW-0472">Membrane</keyword>
<evidence type="ECO:0000256" key="5">
    <source>
        <dbReference type="ARBA" id="ARBA00022840"/>
    </source>
</evidence>
<feature type="transmembrane region" description="Helical" evidence="9">
    <location>
        <begin position="803"/>
        <end position="825"/>
    </location>
</feature>
<dbReference type="InterPro" id="IPR003593">
    <property type="entry name" value="AAA+_ATPase"/>
</dbReference>
<evidence type="ECO:0000256" key="6">
    <source>
        <dbReference type="ARBA" id="ARBA00022989"/>
    </source>
</evidence>
<keyword evidence="3 9" id="KW-0812">Transmembrane</keyword>
<comment type="subcellular location">
    <subcellularLocation>
        <location evidence="1">Membrane</location>
        <topology evidence="1">Multi-pass membrane protein</topology>
    </subcellularLocation>
</comment>
<feature type="transmembrane region" description="Helical" evidence="9">
    <location>
        <begin position="889"/>
        <end position="914"/>
    </location>
</feature>
<evidence type="ECO:0000256" key="4">
    <source>
        <dbReference type="ARBA" id="ARBA00022741"/>
    </source>
</evidence>